<gene>
    <name evidence="11" type="ordered locus">B488_09100</name>
</gene>
<dbReference type="GO" id="GO:0003989">
    <property type="term" value="F:acetyl-CoA carboxylase activity"/>
    <property type="evidence" value="ECO:0007669"/>
    <property type="project" value="InterPro"/>
</dbReference>
<dbReference type="PROSITE" id="PS00188">
    <property type="entry name" value="BIOTIN"/>
    <property type="match status" value="1"/>
</dbReference>
<dbReference type="PANTHER" id="PTHR45266:SF3">
    <property type="entry name" value="OXALOACETATE DECARBOXYLASE ALPHA CHAIN"/>
    <property type="match status" value="1"/>
</dbReference>
<dbReference type="CDD" id="cd06850">
    <property type="entry name" value="biotinyl_domain"/>
    <property type="match status" value="1"/>
</dbReference>
<dbReference type="InterPro" id="IPR050709">
    <property type="entry name" value="Biotin_Carboxyl_Carrier/Decarb"/>
</dbReference>
<evidence type="ECO:0000256" key="7">
    <source>
        <dbReference type="ARBA" id="ARBA00023160"/>
    </source>
</evidence>
<sequence length="181" mass="19671">MTIKQQSIDLVLIRNLANILNETNLTEIKIDHNGISIYLSRSSAKTLTTTHYPDPESSPPFSPTVMQTIEPARFPVSPSSSHQDTQFSVASSAVPAIKSTINDNTHIVTSPMVGTAYLSPGPGEKPFVEAGNLVTEGQTLLIIEAMKTMNHITAPRSGKIIEIKVTDTQLVEYGEPLLMIE</sequence>
<dbReference type="HOGENOM" id="CLU_016733_3_1_5"/>
<dbReference type="SUPFAM" id="SSF51230">
    <property type="entry name" value="Single hybrid motif"/>
    <property type="match status" value="1"/>
</dbReference>
<evidence type="ECO:0000256" key="4">
    <source>
        <dbReference type="ARBA" id="ARBA00022516"/>
    </source>
</evidence>
<dbReference type="PATRIC" id="fig|1215343.11.peg.937"/>
<reference evidence="11 12" key="1">
    <citation type="journal article" date="2012" name="Stand. Genomic Sci.">
        <title>Complete genome sequence of Liberibacter crescens BT-1.</title>
        <authorList>
            <person name="Leonard M.T."/>
            <person name="Fagen J.R."/>
            <person name="Davis-Richardson A.G."/>
            <person name="Davis M.J."/>
            <person name="Triplett E.W."/>
        </authorList>
    </citation>
    <scope>NUCLEOTIDE SEQUENCE [LARGE SCALE GENOMIC DNA]</scope>
    <source>
        <strain evidence="11 12">BT-1</strain>
    </source>
</reference>
<dbReference type="InterPro" id="IPR000089">
    <property type="entry name" value="Biotin_lipoyl"/>
</dbReference>
<feature type="domain" description="Lipoyl-binding" evidence="10">
    <location>
        <begin position="105"/>
        <end position="181"/>
    </location>
</feature>
<evidence type="ECO:0000259" key="10">
    <source>
        <dbReference type="PROSITE" id="PS50968"/>
    </source>
</evidence>
<keyword evidence="4 9" id="KW-0444">Lipid biosynthesis</keyword>
<dbReference type="InterPro" id="IPR001882">
    <property type="entry name" value="Biotin_BS"/>
</dbReference>
<dbReference type="InterPro" id="IPR011053">
    <property type="entry name" value="Single_hybrid_motif"/>
</dbReference>
<dbReference type="PANTHER" id="PTHR45266">
    <property type="entry name" value="OXALOACETATE DECARBOXYLASE ALPHA CHAIN"/>
    <property type="match status" value="1"/>
</dbReference>
<evidence type="ECO:0000256" key="6">
    <source>
        <dbReference type="ARBA" id="ARBA00023098"/>
    </source>
</evidence>
<evidence type="ECO:0000256" key="3">
    <source>
        <dbReference type="ARBA" id="ARBA00017562"/>
    </source>
</evidence>
<evidence type="ECO:0000256" key="2">
    <source>
        <dbReference type="ARBA" id="ARBA00005194"/>
    </source>
</evidence>
<evidence type="ECO:0000313" key="11">
    <source>
        <dbReference type="EMBL" id="AGA64902.1"/>
    </source>
</evidence>
<dbReference type="GO" id="GO:0009317">
    <property type="term" value="C:acetyl-CoA carboxylase complex"/>
    <property type="evidence" value="ECO:0007669"/>
    <property type="project" value="InterPro"/>
</dbReference>
<protein>
    <recommendedName>
        <fullName evidence="3 9">Biotin carboxyl carrier protein of acetyl-CoA carboxylase</fullName>
    </recommendedName>
</protein>
<evidence type="ECO:0000256" key="5">
    <source>
        <dbReference type="ARBA" id="ARBA00022832"/>
    </source>
</evidence>
<dbReference type="InterPro" id="IPR001249">
    <property type="entry name" value="AcCoA_biotinCC"/>
</dbReference>
<dbReference type="Pfam" id="PF00364">
    <property type="entry name" value="Biotin_lipoyl"/>
    <property type="match status" value="1"/>
</dbReference>
<dbReference type="AlphaFoldDB" id="L0EVC1"/>
<comment type="pathway">
    <text evidence="2 9">Lipid metabolism; fatty acid biosynthesis.</text>
</comment>
<keyword evidence="7 9" id="KW-0275">Fatty acid biosynthesis</keyword>
<dbReference type="PRINTS" id="PR01071">
    <property type="entry name" value="ACOABIOTINCC"/>
</dbReference>
<evidence type="ECO:0000313" key="12">
    <source>
        <dbReference type="Proteomes" id="UP000010799"/>
    </source>
</evidence>
<dbReference type="eggNOG" id="COG0511">
    <property type="taxonomic scope" value="Bacteria"/>
</dbReference>
<dbReference type="FunFam" id="2.40.50.100:FF:000003">
    <property type="entry name" value="Acetyl-CoA carboxylase biotin carboxyl carrier protein"/>
    <property type="match status" value="1"/>
</dbReference>
<comment type="function">
    <text evidence="1 9">This protein is a component of the acetyl coenzyme A carboxylase complex; first, biotin carboxylase catalyzes the carboxylation of the carrier protein and then the transcarboxylase transfers the carboxyl group to form malonyl-CoA.</text>
</comment>
<dbReference type="KEGG" id="lcc:B488_09100"/>
<dbReference type="GO" id="GO:0006633">
    <property type="term" value="P:fatty acid biosynthetic process"/>
    <property type="evidence" value="ECO:0007669"/>
    <property type="project" value="UniProtKB-UniPathway"/>
</dbReference>
<dbReference type="UniPathway" id="UPA00094"/>
<dbReference type="STRING" id="1215343.B488_09100"/>
<dbReference type="PROSITE" id="PS50968">
    <property type="entry name" value="BIOTINYL_LIPOYL"/>
    <property type="match status" value="1"/>
</dbReference>
<evidence type="ECO:0000256" key="8">
    <source>
        <dbReference type="ARBA" id="ARBA00023267"/>
    </source>
</evidence>
<evidence type="ECO:0000256" key="9">
    <source>
        <dbReference type="RuleBase" id="RU364072"/>
    </source>
</evidence>
<evidence type="ECO:0000256" key="1">
    <source>
        <dbReference type="ARBA" id="ARBA00003761"/>
    </source>
</evidence>
<dbReference type="Proteomes" id="UP000010799">
    <property type="component" value="Chromosome"/>
</dbReference>
<dbReference type="RefSeq" id="WP_015273327.1">
    <property type="nucleotide sequence ID" value="NC_019907.1"/>
</dbReference>
<dbReference type="NCBIfam" id="TIGR00531">
    <property type="entry name" value="BCCP"/>
    <property type="match status" value="1"/>
</dbReference>
<proteinExistence type="predicted"/>
<accession>L0EVC1</accession>
<keyword evidence="6 9" id="KW-0443">Lipid metabolism</keyword>
<organism evidence="11 12">
    <name type="scientific">Liberibacter crescens (strain BT-1)</name>
    <dbReference type="NCBI Taxonomy" id="1215343"/>
    <lineage>
        <taxon>Bacteria</taxon>
        <taxon>Pseudomonadati</taxon>
        <taxon>Pseudomonadota</taxon>
        <taxon>Alphaproteobacteria</taxon>
        <taxon>Hyphomicrobiales</taxon>
        <taxon>Rhizobiaceae</taxon>
        <taxon>Liberibacter</taxon>
    </lineage>
</organism>
<name>L0EVC1_LIBCB</name>
<keyword evidence="5 9" id="KW-0276">Fatty acid metabolism</keyword>
<dbReference type="EMBL" id="CP003789">
    <property type="protein sequence ID" value="AGA64902.1"/>
    <property type="molecule type" value="Genomic_DNA"/>
</dbReference>
<keyword evidence="8 9" id="KW-0092">Biotin</keyword>
<dbReference type="Gene3D" id="2.40.50.100">
    <property type="match status" value="1"/>
</dbReference>
<keyword evidence="12" id="KW-1185">Reference proteome</keyword>